<feature type="transmembrane region" description="Helical" evidence="2">
    <location>
        <begin position="197"/>
        <end position="215"/>
    </location>
</feature>
<feature type="domain" description="DUF4097" evidence="3">
    <location>
        <begin position="373"/>
        <end position="604"/>
    </location>
</feature>
<feature type="transmembrane region" description="Helical" evidence="2">
    <location>
        <begin position="142"/>
        <end position="161"/>
    </location>
</feature>
<feature type="transmembrane region" description="Helical" evidence="2">
    <location>
        <begin position="264"/>
        <end position="281"/>
    </location>
</feature>
<gene>
    <name evidence="4" type="ORF">SAMN05661091_0710</name>
</gene>
<sequence>MSVPEHQAPMNKKKPDRRMTVERHPGLLRRRRKFPALLLASLFPGMGHVYLGLYRKGITFIMLLMLDISALLYFSSIGMQINVPLLILLGLLIPLGYFYNVFDVLQAADYILSRRRRGVTATLSTHDAEVTRGRNPFHGERGLSFGLMLVGGGVLLILFHQKPQWLQIGIRNYGTMISAVLLMICGIVIAMKHKIRVGRYTAAVLLIFTGALLLIDEWNGTDHIFLLLKWWPLLFIIWGIEYLLRYTISRALGRQSNFRLRPDFRGVVLSVCLVASVFVVSQQEHFLHLWNRVSLNLTAAGVDYSEAADNKFQKETLEIPVALNTGKIIVDHLNGDITMYRSDVEHIVVNTEVWVDQEEKGLAEAIAEQSTVEADEGNTVIIRAKGKAYGQSGKRQPKMNMEIAIPDDRRFNLELRTMNGDLSLLNVEAIDNISLESGNGQITLSRVYGDVTGKTLNGDINVRGVTGDIKLSTNRGGVKAYDVSGKGSLTTQVGNIIVKRFAKEIDVKTRNGNIMVYGAEENLTAESLNGSIDVRSGTIGGDWSVYSAVGVMNVRIPVEGDYELEGVISYGSIQTELPNLTVEQKSIIGTAGTGEYSIKIEGNSDLNIYKTYPTVENRRTERGLTPLPH</sequence>
<reference evidence="4 5" key="1">
    <citation type="submission" date="2017-04" db="EMBL/GenBank/DDBJ databases">
        <authorList>
            <person name="Afonso C.L."/>
            <person name="Miller P.J."/>
            <person name="Scott M.A."/>
            <person name="Spackman E."/>
            <person name="Goraichik I."/>
            <person name="Dimitrov K.M."/>
            <person name="Suarez D.L."/>
            <person name="Swayne D.E."/>
        </authorList>
    </citation>
    <scope>NUCLEOTIDE SEQUENCE [LARGE SCALE GENOMIC DNA]</scope>
    <source>
        <strain evidence="4 5">N3/975</strain>
    </source>
</reference>
<dbReference type="EMBL" id="LT840184">
    <property type="protein sequence ID" value="SMF71296.1"/>
    <property type="molecule type" value="Genomic_DNA"/>
</dbReference>
<feature type="region of interest" description="Disordered" evidence="1">
    <location>
        <begin position="1"/>
        <end position="21"/>
    </location>
</feature>
<dbReference type="Proteomes" id="UP000192940">
    <property type="component" value="Chromosome I"/>
</dbReference>
<keyword evidence="5" id="KW-1185">Reference proteome</keyword>
<keyword evidence="2" id="KW-1133">Transmembrane helix</keyword>
<feature type="transmembrane region" description="Helical" evidence="2">
    <location>
        <begin position="227"/>
        <end position="244"/>
    </location>
</feature>
<dbReference type="InterPro" id="IPR025164">
    <property type="entry name" value="Toastrack_DUF4097"/>
</dbReference>
<organism evidence="4 5">
    <name type="scientific">Paenibacillus uliginis N3/975</name>
    <dbReference type="NCBI Taxonomy" id="1313296"/>
    <lineage>
        <taxon>Bacteria</taxon>
        <taxon>Bacillati</taxon>
        <taxon>Bacillota</taxon>
        <taxon>Bacilli</taxon>
        <taxon>Bacillales</taxon>
        <taxon>Paenibacillaceae</taxon>
        <taxon>Paenibacillus</taxon>
    </lineage>
</organism>
<dbReference type="AlphaFoldDB" id="A0A1X7GL55"/>
<dbReference type="STRING" id="1313296.SAMN05661091_0710"/>
<protein>
    <submittedName>
        <fullName evidence="4">Putative adhesin</fullName>
    </submittedName>
</protein>
<proteinExistence type="predicted"/>
<evidence type="ECO:0000259" key="3">
    <source>
        <dbReference type="Pfam" id="PF13349"/>
    </source>
</evidence>
<evidence type="ECO:0000313" key="4">
    <source>
        <dbReference type="EMBL" id="SMF71296.1"/>
    </source>
</evidence>
<keyword evidence="2" id="KW-0812">Transmembrane</keyword>
<evidence type="ECO:0000256" key="1">
    <source>
        <dbReference type="SAM" id="MobiDB-lite"/>
    </source>
</evidence>
<feature type="transmembrane region" description="Helical" evidence="2">
    <location>
        <begin position="173"/>
        <end position="190"/>
    </location>
</feature>
<dbReference type="Pfam" id="PF13349">
    <property type="entry name" value="DUF4097"/>
    <property type="match status" value="1"/>
</dbReference>
<keyword evidence="2" id="KW-0472">Membrane</keyword>
<name>A0A1X7GL55_9BACL</name>
<feature type="transmembrane region" description="Helical" evidence="2">
    <location>
        <begin position="85"/>
        <end position="108"/>
    </location>
</feature>
<accession>A0A1X7GL55</accession>
<feature type="transmembrane region" description="Helical" evidence="2">
    <location>
        <begin position="60"/>
        <end position="79"/>
    </location>
</feature>
<evidence type="ECO:0000256" key="2">
    <source>
        <dbReference type="SAM" id="Phobius"/>
    </source>
</evidence>
<feature type="transmembrane region" description="Helical" evidence="2">
    <location>
        <begin position="34"/>
        <end position="53"/>
    </location>
</feature>
<evidence type="ECO:0000313" key="5">
    <source>
        <dbReference type="Proteomes" id="UP000192940"/>
    </source>
</evidence>
<dbReference type="RefSeq" id="WP_244562935.1">
    <property type="nucleotide sequence ID" value="NZ_LT840184.1"/>
</dbReference>